<sequence length="150" mass="17340">MFKALNEWFQQNLQQQSDTSEKHTVELATGVLLFEIMRADNKFEAAEKEAYQTLLKNQFDLSESELNSLVELASEQAEQAADFHQFTRIINAHCDVSEKLQILESLWQVAYADKHLDVQEIHLIRRISDLLHIPHSQFIQSKLKVIDSAS</sequence>
<protein>
    <recommendedName>
        <fullName evidence="1">Co-chaperone DjlA N-terminal domain-containing protein</fullName>
    </recommendedName>
</protein>
<dbReference type="SUPFAM" id="SSF158682">
    <property type="entry name" value="TerB-like"/>
    <property type="match status" value="1"/>
</dbReference>
<dbReference type="OrthoDB" id="5294347at2"/>
<dbReference type="EMBL" id="BAEN01000049">
    <property type="protein sequence ID" value="GAC15287.1"/>
    <property type="molecule type" value="Genomic_DNA"/>
</dbReference>
<dbReference type="Pfam" id="PF05099">
    <property type="entry name" value="TerB"/>
    <property type="match status" value="1"/>
</dbReference>
<dbReference type="Gene3D" id="1.10.3680.10">
    <property type="entry name" value="TerB-like"/>
    <property type="match status" value="1"/>
</dbReference>
<proteinExistence type="predicted"/>
<organism evidence="2 3">
    <name type="scientific">Aliiglaciecola lipolytica E3</name>
    <dbReference type="NCBI Taxonomy" id="1127673"/>
    <lineage>
        <taxon>Bacteria</taxon>
        <taxon>Pseudomonadati</taxon>
        <taxon>Pseudomonadota</taxon>
        <taxon>Gammaproteobacteria</taxon>
        <taxon>Alteromonadales</taxon>
        <taxon>Alteromonadaceae</taxon>
        <taxon>Aliiglaciecola</taxon>
    </lineage>
</organism>
<dbReference type="STRING" id="1127673.GLIP_2662"/>
<dbReference type="Proteomes" id="UP000006334">
    <property type="component" value="Unassembled WGS sequence"/>
</dbReference>
<evidence type="ECO:0000313" key="2">
    <source>
        <dbReference type="EMBL" id="GAC15287.1"/>
    </source>
</evidence>
<feature type="domain" description="Co-chaperone DjlA N-terminal" evidence="1">
    <location>
        <begin position="27"/>
        <end position="142"/>
    </location>
</feature>
<evidence type="ECO:0000313" key="3">
    <source>
        <dbReference type="Proteomes" id="UP000006334"/>
    </source>
</evidence>
<reference evidence="2 3" key="1">
    <citation type="journal article" date="2017" name="Antonie Van Leeuwenhoek">
        <title>Rhizobium rhizosphaerae sp. nov., a novel species isolated from rice rhizosphere.</title>
        <authorList>
            <person name="Zhao J.J."/>
            <person name="Zhang J."/>
            <person name="Zhang R.J."/>
            <person name="Zhang C.W."/>
            <person name="Yin H.Q."/>
            <person name="Zhang X.X."/>
        </authorList>
    </citation>
    <scope>NUCLEOTIDE SEQUENCE [LARGE SCALE GENOMIC DNA]</scope>
    <source>
        <strain evidence="2 3">E3</strain>
    </source>
</reference>
<dbReference type="InterPro" id="IPR007791">
    <property type="entry name" value="DjlA_N"/>
</dbReference>
<evidence type="ECO:0000259" key="1">
    <source>
        <dbReference type="Pfam" id="PF05099"/>
    </source>
</evidence>
<name>K6YAU7_9ALTE</name>
<dbReference type="RefSeq" id="WP_008845092.1">
    <property type="nucleotide sequence ID" value="NZ_BAEN01000049.1"/>
</dbReference>
<dbReference type="AlphaFoldDB" id="K6YAU7"/>
<keyword evidence="3" id="KW-1185">Reference proteome</keyword>
<dbReference type="InterPro" id="IPR029024">
    <property type="entry name" value="TerB-like"/>
</dbReference>
<accession>K6YAU7</accession>
<gene>
    <name evidence="2" type="ORF">GLIP_2662</name>
</gene>
<dbReference type="CDD" id="cd07313">
    <property type="entry name" value="terB_like_2"/>
    <property type="match status" value="1"/>
</dbReference>
<dbReference type="eggNOG" id="COG4103">
    <property type="taxonomic scope" value="Bacteria"/>
</dbReference>
<comment type="caution">
    <text evidence="2">The sequence shown here is derived from an EMBL/GenBank/DDBJ whole genome shotgun (WGS) entry which is preliminary data.</text>
</comment>